<dbReference type="AlphaFoldDB" id="A0A8H7KK96"/>
<reference evidence="1 2" key="1">
    <citation type="journal article" name="Sci. Rep.">
        <title>Telomere-to-telomere assembled and centromere annotated genomes of the two main subspecies of the button mushroom Agaricus bisporus reveal especially polymorphic chromosome ends.</title>
        <authorList>
            <person name="Sonnenberg A.S.M."/>
            <person name="Sedaghat-Telgerd N."/>
            <person name="Lavrijssen B."/>
            <person name="Ohm R.A."/>
            <person name="Hendrickx P.M."/>
            <person name="Scholtmeijer K."/>
            <person name="Baars J.J.P."/>
            <person name="van Peer A."/>
        </authorList>
    </citation>
    <scope>NUCLEOTIDE SEQUENCE [LARGE SCALE GENOMIC DNA]</scope>
    <source>
        <strain evidence="1 2">H119_p4</strain>
    </source>
</reference>
<evidence type="ECO:0000313" key="1">
    <source>
        <dbReference type="EMBL" id="KAF7783048.1"/>
    </source>
</evidence>
<name>A0A8H7KK96_AGABI</name>
<comment type="caution">
    <text evidence="1">The sequence shown here is derived from an EMBL/GenBank/DDBJ whole genome shotgun (WGS) entry which is preliminary data.</text>
</comment>
<evidence type="ECO:0000313" key="2">
    <source>
        <dbReference type="Proteomes" id="UP000629468"/>
    </source>
</evidence>
<gene>
    <name evidence="1" type="ORF">Agabi119p4_2424</name>
</gene>
<protein>
    <submittedName>
        <fullName evidence="1">Uncharacterized protein</fullName>
    </submittedName>
</protein>
<proteinExistence type="predicted"/>
<dbReference type="EMBL" id="JABXXO010000003">
    <property type="protein sequence ID" value="KAF7783048.1"/>
    <property type="molecule type" value="Genomic_DNA"/>
</dbReference>
<accession>A0A8H7KK96</accession>
<sequence>MGDVICFGFIIDAWHISDPETPIICGTPFRPGSYPGLFHDILSGSAAPSLLSSALISRRLARHPVCPTSAIRLPYRRSKDATIRGVDENDPHSSIDLHGLRTVGSYHSLRRFHSPLHNLPRPFSTTYKFATI</sequence>
<organism evidence="1 2">
    <name type="scientific">Agaricus bisporus var. burnettii</name>
    <dbReference type="NCBI Taxonomy" id="192524"/>
    <lineage>
        <taxon>Eukaryota</taxon>
        <taxon>Fungi</taxon>
        <taxon>Dikarya</taxon>
        <taxon>Basidiomycota</taxon>
        <taxon>Agaricomycotina</taxon>
        <taxon>Agaricomycetes</taxon>
        <taxon>Agaricomycetidae</taxon>
        <taxon>Agaricales</taxon>
        <taxon>Agaricineae</taxon>
        <taxon>Agaricaceae</taxon>
        <taxon>Agaricus</taxon>
    </lineage>
</organism>
<dbReference type="Proteomes" id="UP000629468">
    <property type="component" value="Unassembled WGS sequence"/>
</dbReference>